<protein>
    <submittedName>
        <fullName evidence="2">Uncharacterized protein</fullName>
    </submittedName>
</protein>
<dbReference type="AlphaFoldDB" id="A0A1G6VW28"/>
<accession>A0A1G6VW28</accession>
<proteinExistence type="predicted"/>
<evidence type="ECO:0000313" key="2">
    <source>
        <dbReference type="EMBL" id="SDD57734.1"/>
    </source>
</evidence>
<dbReference type="EMBL" id="FMZV01000008">
    <property type="protein sequence ID" value="SDD57734.1"/>
    <property type="molecule type" value="Genomic_DNA"/>
</dbReference>
<reference evidence="3" key="1">
    <citation type="submission" date="2016-10" db="EMBL/GenBank/DDBJ databases">
        <authorList>
            <person name="Varghese N."/>
            <person name="Submissions S."/>
        </authorList>
    </citation>
    <scope>NUCLEOTIDE SEQUENCE [LARGE SCALE GENOMIC DNA]</scope>
    <source>
        <strain evidence="3">CGMCC 1.9108</strain>
    </source>
</reference>
<feature type="region of interest" description="Disordered" evidence="1">
    <location>
        <begin position="1"/>
        <end position="41"/>
    </location>
</feature>
<sequence length="77" mass="8427">MIQGLPNIDPMHMHPVDAAKYQGSDDPGHPQQIPSPRGSVRARLYPRTVGCEAKRLLRLVGAEGGYCDPSGAQRTFR</sequence>
<name>A0A1G6VW28_9RHOB</name>
<organism evidence="2 3">
    <name type="scientific">Ruegeria marina</name>
    <dbReference type="NCBI Taxonomy" id="639004"/>
    <lineage>
        <taxon>Bacteria</taxon>
        <taxon>Pseudomonadati</taxon>
        <taxon>Pseudomonadota</taxon>
        <taxon>Alphaproteobacteria</taxon>
        <taxon>Rhodobacterales</taxon>
        <taxon>Roseobacteraceae</taxon>
        <taxon>Ruegeria</taxon>
    </lineage>
</organism>
<dbReference type="STRING" id="639004.SAMN04488239_108174"/>
<evidence type="ECO:0000256" key="1">
    <source>
        <dbReference type="SAM" id="MobiDB-lite"/>
    </source>
</evidence>
<gene>
    <name evidence="2" type="ORF">SAMN04488239_108174</name>
</gene>
<evidence type="ECO:0000313" key="3">
    <source>
        <dbReference type="Proteomes" id="UP000199628"/>
    </source>
</evidence>
<dbReference type="Proteomes" id="UP000199628">
    <property type="component" value="Unassembled WGS sequence"/>
</dbReference>
<keyword evidence="3" id="KW-1185">Reference proteome</keyword>